<sequence>MIMSKVLFVKGTPQSEEQSRSTQVARAFINEYKEVNPTDEIIEVDVYYANVPLIDADFF</sequence>
<dbReference type="AlphaFoldDB" id="A0A5S9MA32"/>
<evidence type="ECO:0000313" key="3">
    <source>
        <dbReference type="Proteomes" id="UP000464658"/>
    </source>
</evidence>
<organism evidence="2 3">
    <name type="scientific">Bacillus safensis</name>
    <dbReference type="NCBI Taxonomy" id="561879"/>
    <lineage>
        <taxon>Bacteria</taxon>
        <taxon>Bacillati</taxon>
        <taxon>Bacillota</taxon>
        <taxon>Bacilli</taxon>
        <taxon>Bacillales</taxon>
        <taxon>Bacillaceae</taxon>
        <taxon>Bacillus</taxon>
    </lineage>
</organism>
<dbReference type="Pfam" id="PF02525">
    <property type="entry name" value="Flavodoxin_2"/>
    <property type="match status" value="1"/>
</dbReference>
<feature type="domain" description="Flavodoxin-like fold" evidence="1">
    <location>
        <begin position="4"/>
        <end position="58"/>
    </location>
</feature>
<dbReference type="Gene3D" id="3.40.50.360">
    <property type="match status" value="1"/>
</dbReference>
<proteinExistence type="predicted"/>
<evidence type="ECO:0000259" key="1">
    <source>
        <dbReference type="Pfam" id="PF02525"/>
    </source>
</evidence>
<dbReference type="InterPro" id="IPR003680">
    <property type="entry name" value="Flavodoxin_fold"/>
</dbReference>
<dbReference type="Proteomes" id="UP000464658">
    <property type="component" value="Chromosome"/>
</dbReference>
<gene>
    <name evidence="2" type="ORF">BsIDN1_33790</name>
</gene>
<protein>
    <recommendedName>
        <fullName evidence="1">Flavodoxin-like fold domain-containing protein</fullName>
    </recommendedName>
</protein>
<name>A0A5S9MA32_BACIA</name>
<dbReference type="EMBL" id="AP021906">
    <property type="protein sequence ID" value="BBP89761.1"/>
    <property type="molecule type" value="Genomic_DNA"/>
</dbReference>
<dbReference type="InterPro" id="IPR029039">
    <property type="entry name" value="Flavoprotein-like_sf"/>
</dbReference>
<accession>A0A5S9MA32</accession>
<dbReference type="SUPFAM" id="SSF52218">
    <property type="entry name" value="Flavoproteins"/>
    <property type="match status" value="1"/>
</dbReference>
<evidence type="ECO:0000313" key="2">
    <source>
        <dbReference type="EMBL" id="BBP89761.1"/>
    </source>
</evidence>
<reference evidence="2 3" key="1">
    <citation type="submission" date="2019-12" db="EMBL/GenBank/DDBJ databases">
        <title>Full genome sequence of a Bacillus safensis strain isolated from commercially available natto in Indonesia.</title>
        <authorList>
            <person name="Yoshida M."/>
            <person name="Uomi M."/>
            <person name="Waturangi D."/>
            <person name="Ekaputri J.J."/>
            <person name="Setiamarga D.H.E."/>
        </authorList>
    </citation>
    <scope>NUCLEOTIDE SEQUENCE [LARGE SCALE GENOMIC DNA]</scope>
    <source>
        <strain evidence="2 3">IDN1</strain>
    </source>
</reference>